<evidence type="ECO:0000259" key="1">
    <source>
        <dbReference type="Pfam" id="PF07992"/>
    </source>
</evidence>
<dbReference type="GO" id="GO:0070221">
    <property type="term" value="P:sulfide oxidation, using sulfide:quinone oxidoreductase"/>
    <property type="evidence" value="ECO:0007669"/>
    <property type="project" value="TreeGrafter"/>
</dbReference>
<dbReference type="SUPFAM" id="SSF51905">
    <property type="entry name" value="FAD/NAD(P)-binding domain"/>
    <property type="match status" value="1"/>
</dbReference>
<feature type="domain" description="FAD/NAD(P)-binding" evidence="1">
    <location>
        <begin position="7"/>
        <end position="122"/>
    </location>
</feature>
<organism evidence="2 3">
    <name type="scientific">Cellulomonas cellasea</name>
    <dbReference type="NCBI Taxonomy" id="43670"/>
    <lineage>
        <taxon>Bacteria</taxon>
        <taxon>Bacillati</taxon>
        <taxon>Actinomycetota</taxon>
        <taxon>Actinomycetes</taxon>
        <taxon>Micrococcales</taxon>
        <taxon>Cellulomonadaceae</taxon>
        <taxon>Cellulomonas</taxon>
    </lineage>
</organism>
<gene>
    <name evidence="2" type="ORF">FHR80_003232</name>
</gene>
<dbReference type="PANTHER" id="PTHR10632:SF2">
    <property type="entry name" value="SULFIDE:QUINONE OXIDOREDUCTASE, MITOCHONDRIAL"/>
    <property type="match status" value="1"/>
</dbReference>
<dbReference type="EC" id="1.8.5.-" evidence="2"/>
<evidence type="ECO:0000313" key="2">
    <source>
        <dbReference type="EMBL" id="MBB2924299.1"/>
    </source>
</evidence>
<reference evidence="2 3" key="2">
    <citation type="submission" date="2020-08" db="EMBL/GenBank/DDBJ databases">
        <authorList>
            <person name="Partida-Martinez L."/>
            <person name="Huntemann M."/>
            <person name="Clum A."/>
            <person name="Wang J."/>
            <person name="Palaniappan K."/>
            <person name="Ritter S."/>
            <person name="Chen I.-M."/>
            <person name="Stamatis D."/>
            <person name="Reddy T."/>
            <person name="O'Malley R."/>
            <person name="Daum C."/>
            <person name="Shapiro N."/>
            <person name="Ivanova N."/>
            <person name="Kyrpides N."/>
            <person name="Woyke T."/>
        </authorList>
    </citation>
    <scope>NUCLEOTIDE SEQUENCE [LARGE SCALE GENOMIC DNA]</scope>
    <source>
        <strain evidence="2 3">RAS26</strain>
    </source>
</reference>
<dbReference type="PANTHER" id="PTHR10632">
    <property type="entry name" value="SULFIDE:QUINONE OXIDOREDUCTASE"/>
    <property type="match status" value="1"/>
</dbReference>
<dbReference type="Pfam" id="PF07992">
    <property type="entry name" value="Pyr_redox_2"/>
    <property type="match status" value="1"/>
</dbReference>
<dbReference type="InterPro" id="IPR036188">
    <property type="entry name" value="FAD/NAD-bd_sf"/>
</dbReference>
<dbReference type="InterPro" id="IPR023753">
    <property type="entry name" value="FAD/NAD-binding_dom"/>
</dbReference>
<dbReference type="RefSeq" id="WP_183297117.1">
    <property type="nucleotide sequence ID" value="NZ_JACHVX010000005.1"/>
</dbReference>
<dbReference type="GO" id="GO:0071949">
    <property type="term" value="F:FAD binding"/>
    <property type="evidence" value="ECO:0007669"/>
    <property type="project" value="TreeGrafter"/>
</dbReference>
<dbReference type="InterPro" id="IPR015904">
    <property type="entry name" value="Sulphide_quinone_reductase"/>
</dbReference>
<dbReference type="GO" id="GO:0070224">
    <property type="term" value="F:sulfide:quinone oxidoreductase activity"/>
    <property type="evidence" value="ECO:0007669"/>
    <property type="project" value="TreeGrafter"/>
</dbReference>
<dbReference type="Gene3D" id="3.50.50.60">
    <property type="entry name" value="FAD/NAD(P)-binding domain"/>
    <property type="match status" value="2"/>
</dbReference>
<keyword evidence="2" id="KW-0560">Oxidoreductase</keyword>
<accession>A0A7W4UHJ8</accession>
<protein>
    <submittedName>
        <fullName evidence="2">Sulfide:quinone oxidoreductase</fullName>
        <ecNumber evidence="2">1.8.5.-</ecNumber>
    </submittedName>
</protein>
<dbReference type="EMBL" id="JACHVX010000005">
    <property type="protein sequence ID" value="MBB2924299.1"/>
    <property type="molecule type" value="Genomic_DNA"/>
</dbReference>
<name>A0A7W4UHJ8_9CELL</name>
<sequence>MSPHRHHDVLIVGGGNAGISLAAKLRRDRCRDVAVVDPKQTHEYRPLLSWVAGGFATLEDLRRPQADVIPDGVRWYPDRVVAVEPERSLVRLAGGEEITCTDLVICPGSQVDWDAIPGAEAAVATPYASTSYLPEHAPDTWTMLSSLTSGRAVFAISDRHVPCAPVGLKPLFLAADHWRATGVLGDVEIELLVEADRLVDLDRADRELRSAAEDFGVRVRTATTVESVDPGARTLRLRSADGSEDLPYDALYLAPPHRAPDWVAASGLDAPGSEGFVAVDPHTLQHVTYPTVWGLGDVATVDALPSGGGLRKQVPVVARNIAARRTGKPMRRYDGYSIGPVTTSRTHLLLAEFDRDRRPEPTVAFPDLVRPRRSTFLFDRYVEPQVYWHRLLTGHVS</sequence>
<evidence type="ECO:0000313" key="3">
    <source>
        <dbReference type="Proteomes" id="UP000518206"/>
    </source>
</evidence>
<dbReference type="Proteomes" id="UP000518206">
    <property type="component" value="Unassembled WGS sequence"/>
</dbReference>
<reference evidence="2 3" key="1">
    <citation type="submission" date="2020-08" db="EMBL/GenBank/DDBJ databases">
        <title>The Agave Microbiome: Exploring the role of microbial communities in plant adaptations to desert environments.</title>
        <authorList>
            <person name="Partida-Martinez L.P."/>
        </authorList>
    </citation>
    <scope>NUCLEOTIDE SEQUENCE [LARGE SCALE GENOMIC DNA]</scope>
    <source>
        <strain evidence="2 3">RAS26</strain>
    </source>
</reference>
<proteinExistence type="predicted"/>
<dbReference type="AlphaFoldDB" id="A0A7W4UHJ8"/>
<comment type="caution">
    <text evidence="2">The sequence shown here is derived from an EMBL/GenBank/DDBJ whole genome shotgun (WGS) entry which is preliminary data.</text>
</comment>